<dbReference type="RefSeq" id="WP_152118998.1">
    <property type="nucleotide sequence ID" value="NZ_QJOW01000001.1"/>
</dbReference>
<dbReference type="Proteomes" id="UP000326865">
    <property type="component" value="Unassembled WGS sequence"/>
</dbReference>
<sequence length="123" mass="12593">MSRSSDRGQTDPLVALVAVAAVGLSLSAYGGLLGDALAPTTPSPAPTLDSVTDDIAPAGVADPEHLPTLSVGEATHVSLAVRGRSWSVGPTPPEGGTRHARQRLPIRRANGTVDAGRIRVTVW</sequence>
<evidence type="ECO:0000313" key="7">
    <source>
        <dbReference type="Proteomes" id="UP000326302"/>
    </source>
</evidence>
<keyword evidence="2" id="KW-0812">Transmembrane</keyword>
<dbReference type="Proteomes" id="UP000326207">
    <property type="component" value="Unassembled WGS sequence"/>
</dbReference>
<feature type="region of interest" description="Disordered" evidence="1">
    <location>
        <begin position="83"/>
        <end position="103"/>
    </location>
</feature>
<accession>A0A5N5UKL0</accession>
<protein>
    <submittedName>
        <fullName evidence="5">Uncharacterized protein</fullName>
    </submittedName>
</protein>
<evidence type="ECO:0000313" key="3">
    <source>
        <dbReference type="EMBL" id="KAB7514786.1"/>
    </source>
</evidence>
<evidence type="ECO:0000313" key="5">
    <source>
        <dbReference type="EMBL" id="KAB7519328.1"/>
    </source>
</evidence>
<evidence type="ECO:0000313" key="6">
    <source>
        <dbReference type="Proteomes" id="UP000326207"/>
    </source>
</evidence>
<keyword evidence="2" id="KW-1133">Transmembrane helix</keyword>
<evidence type="ECO:0000256" key="2">
    <source>
        <dbReference type="SAM" id="Phobius"/>
    </source>
</evidence>
<dbReference type="InterPro" id="IPR055709">
    <property type="entry name" value="DUF7285"/>
</dbReference>
<dbReference type="OrthoDB" id="308110at2157"/>
<dbReference type="EMBL" id="QMDY01000002">
    <property type="protein sequence ID" value="KAB7519328.1"/>
    <property type="molecule type" value="Genomic_DNA"/>
</dbReference>
<dbReference type="AlphaFoldDB" id="A0A5N5UKL0"/>
<dbReference type="Proteomes" id="UP000326302">
    <property type="component" value="Unassembled WGS sequence"/>
</dbReference>
<reference evidence="6 7" key="1">
    <citation type="submission" date="2019-10" db="EMBL/GenBank/DDBJ databases">
        <title>Unraveling microbial dark matter from salterns through culturing: the case of the genus Halosegnis.</title>
        <authorList>
            <person name="Duran-Viseras A."/>
            <person name="Andrei A.-S."/>
            <person name="Vera-Gargallo B."/>
            <person name="Ghai R."/>
            <person name="Sanchez-Porro C."/>
            <person name="Ventosa A."/>
        </authorList>
    </citation>
    <scope>NUCLEOTIDE SEQUENCE [LARGE SCALE GENOMIC DNA]</scope>
    <source>
        <strain evidence="4 7">F17-44</strain>
        <strain evidence="3 8">F18-79</strain>
        <strain evidence="5 6">F19-13</strain>
    </source>
</reference>
<organism evidence="5 6">
    <name type="scientific">Halosegnis rubeus</name>
    <dbReference type="NCBI Taxonomy" id="2212850"/>
    <lineage>
        <taxon>Archaea</taxon>
        <taxon>Methanobacteriati</taxon>
        <taxon>Methanobacteriota</taxon>
        <taxon>Stenosarchaea group</taxon>
        <taxon>Halobacteria</taxon>
        <taxon>Halobacteriales</taxon>
        <taxon>Natronomonadaceae</taxon>
        <taxon>Halosegnis</taxon>
    </lineage>
</organism>
<accession>A0A5N5UHD5</accession>
<proteinExistence type="predicted"/>
<gene>
    <name evidence="3" type="ORF">DM867_06650</name>
    <name evidence="4" type="ORF">DMP03_01670</name>
    <name evidence="5" type="ORF">DP108_04265</name>
</gene>
<feature type="region of interest" description="Disordered" evidence="1">
    <location>
        <begin position="35"/>
        <end position="69"/>
    </location>
</feature>
<evidence type="ECO:0000313" key="8">
    <source>
        <dbReference type="Proteomes" id="UP000326865"/>
    </source>
</evidence>
<feature type="compositionally biased region" description="Low complexity" evidence="1">
    <location>
        <begin position="35"/>
        <end position="50"/>
    </location>
</feature>
<comment type="caution">
    <text evidence="5">The sequence shown here is derived from an EMBL/GenBank/DDBJ whole genome shotgun (WGS) entry which is preliminary data.</text>
</comment>
<feature type="transmembrane region" description="Helical" evidence="2">
    <location>
        <begin position="12"/>
        <end position="32"/>
    </location>
</feature>
<evidence type="ECO:0000256" key="1">
    <source>
        <dbReference type="SAM" id="MobiDB-lite"/>
    </source>
</evidence>
<accession>A0A5N5U809</accession>
<name>A0A5N5UKL0_9EURY</name>
<dbReference type="EMBL" id="QJOW01000001">
    <property type="protein sequence ID" value="KAB7518098.1"/>
    <property type="molecule type" value="Genomic_DNA"/>
</dbReference>
<keyword evidence="8" id="KW-1185">Reference proteome</keyword>
<dbReference type="Pfam" id="PF23956">
    <property type="entry name" value="DUF7285"/>
    <property type="match status" value="1"/>
</dbReference>
<keyword evidence="2" id="KW-0472">Membrane</keyword>
<evidence type="ECO:0000313" key="4">
    <source>
        <dbReference type="EMBL" id="KAB7518098.1"/>
    </source>
</evidence>
<dbReference type="EMBL" id="QKKZ01000002">
    <property type="protein sequence ID" value="KAB7514786.1"/>
    <property type="molecule type" value="Genomic_DNA"/>
</dbReference>